<protein>
    <recommendedName>
        <fullName evidence="4">DUF4386 family protein</fullName>
    </recommendedName>
</protein>
<reference evidence="2" key="2">
    <citation type="submission" date="2020-09" db="EMBL/GenBank/DDBJ databases">
        <authorList>
            <person name="Sun Q."/>
            <person name="Zhou Y."/>
        </authorList>
    </citation>
    <scope>NUCLEOTIDE SEQUENCE</scope>
    <source>
        <strain evidence="2">CGMCC 1.12187</strain>
    </source>
</reference>
<comment type="caution">
    <text evidence="2">The sequence shown here is derived from an EMBL/GenBank/DDBJ whole genome shotgun (WGS) entry which is preliminary data.</text>
</comment>
<gene>
    <name evidence="2" type="ORF">GCM10011374_13320</name>
</gene>
<feature type="transmembrane region" description="Helical" evidence="1">
    <location>
        <begin position="193"/>
        <end position="213"/>
    </location>
</feature>
<accession>A0A917GN43</accession>
<evidence type="ECO:0000313" key="3">
    <source>
        <dbReference type="Proteomes" id="UP000638848"/>
    </source>
</evidence>
<feature type="transmembrane region" description="Helical" evidence="1">
    <location>
        <begin position="51"/>
        <end position="71"/>
    </location>
</feature>
<organism evidence="2 3">
    <name type="scientific">Kocuria dechangensis</name>
    <dbReference type="NCBI Taxonomy" id="1176249"/>
    <lineage>
        <taxon>Bacteria</taxon>
        <taxon>Bacillati</taxon>
        <taxon>Actinomycetota</taxon>
        <taxon>Actinomycetes</taxon>
        <taxon>Micrococcales</taxon>
        <taxon>Micrococcaceae</taxon>
        <taxon>Kocuria</taxon>
    </lineage>
</organism>
<name>A0A917GN43_9MICC</name>
<evidence type="ECO:0008006" key="4">
    <source>
        <dbReference type="Google" id="ProtNLM"/>
    </source>
</evidence>
<feature type="transmembrane region" description="Helical" evidence="1">
    <location>
        <begin position="161"/>
        <end position="181"/>
    </location>
</feature>
<reference evidence="2" key="1">
    <citation type="journal article" date="2014" name="Int. J. Syst. Evol. Microbiol.">
        <title>Complete genome sequence of Corynebacterium casei LMG S-19264T (=DSM 44701T), isolated from a smear-ripened cheese.</title>
        <authorList>
            <consortium name="US DOE Joint Genome Institute (JGI-PGF)"/>
            <person name="Walter F."/>
            <person name="Albersmeier A."/>
            <person name="Kalinowski J."/>
            <person name="Ruckert C."/>
        </authorList>
    </citation>
    <scope>NUCLEOTIDE SEQUENCE</scope>
    <source>
        <strain evidence="2">CGMCC 1.12187</strain>
    </source>
</reference>
<keyword evidence="3" id="KW-1185">Reference proteome</keyword>
<dbReference type="EMBL" id="BMEQ01000005">
    <property type="protein sequence ID" value="GGG51947.1"/>
    <property type="molecule type" value="Genomic_DNA"/>
</dbReference>
<evidence type="ECO:0000313" key="2">
    <source>
        <dbReference type="EMBL" id="GGG51947.1"/>
    </source>
</evidence>
<dbReference type="Proteomes" id="UP000638848">
    <property type="component" value="Unassembled WGS sequence"/>
</dbReference>
<keyword evidence="1" id="KW-1133">Transmembrane helix</keyword>
<keyword evidence="1" id="KW-0812">Transmembrane</keyword>
<feature type="transmembrane region" description="Helical" evidence="1">
    <location>
        <begin position="83"/>
        <end position="102"/>
    </location>
</feature>
<feature type="transmembrane region" description="Helical" evidence="1">
    <location>
        <begin position="122"/>
        <end position="149"/>
    </location>
</feature>
<dbReference type="AlphaFoldDB" id="A0A917GN43"/>
<evidence type="ECO:0000256" key="1">
    <source>
        <dbReference type="SAM" id="Phobius"/>
    </source>
</evidence>
<sequence>MWPVAGAVAGLLSVVLGLAGGLLETMLSGPWPAAGDASYGPFLAENRTPVLAQSMLFVAGQAALIWFLGYVRARLLRAEGDPGVLSAVAFGAGLTAAAFNIAGQGVQIVLTLPSTTALDPGVLAALMNLCVVTIALANAPLALMFAAVAALSVGRGAYPAWLGWIAAAATLAAMLSTVSLVPTEGPLSPLGPLTTALRLVPVLWYLPAAVVMLREHRP</sequence>
<proteinExistence type="predicted"/>
<keyword evidence="1" id="KW-0472">Membrane</keyword>